<keyword evidence="7" id="KW-0406">Ion transport</keyword>
<evidence type="ECO:0000256" key="1">
    <source>
        <dbReference type="ARBA" id="ARBA00004571"/>
    </source>
</evidence>
<dbReference type="HOGENOM" id="CLU_008287_15_1_6"/>
<evidence type="ECO:0000259" key="14">
    <source>
        <dbReference type="Pfam" id="PF07715"/>
    </source>
</evidence>
<proteinExistence type="inferred from homology"/>
<feature type="domain" description="TonB-dependent receptor-like beta-barrel" evidence="13">
    <location>
        <begin position="253"/>
        <end position="794"/>
    </location>
</feature>
<evidence type="ECO:0000313" key="16">
    <source>
        <dbReference type="Proteomes" id="UP000004699"/>
    </source>
</evidence>
<keyword evidence="10" id="KW-0998">Cell outer membrane</keyword>
<evidence type="ECO:0000313" key="15">
    <source>
        <dbReference type="EMBL" id="EED34620.1"/>
    </source>
</evidence>
<evidence type="ECO:0000256" key="10">
    <source>
        <dbReference type="ARBA" id="ARBA00023237"/>
    </source>
</evidence>
<keyword evidence="16" id="KW-1185">Reference proteome</keyword>
<dbReference type="InterPro" id="IPR036942">
    <property type="entry name" value="Beta-barrel_TonB_sf"/>
</dbReference>
<evidence type="ECO:0000256" key="12">
    <source>
        <dbReference type="SAM" id="SignalP"/>
    </source>
</evidence>
<accession>B8KTT4</accession>
<evidence type="ECO:0000256" key="8">
    <source>
        <dbReference type="ARBA" id="ARBA00023077"/>
    </source>
</evidence>
<evidence type="ECO:0000256" key="7">
    <source>
        <dbReference type="ARBA" id="ARBA00023065"/>
    </source>
</evidence>
<keyword evidence="3" id="KW-1134">Transmembrane beta strand</keyword>
<dbReference type="SUPFAM" id="SSF56935">
    <property type="entry name" value="Porins"/>
    <property type="match status" value="1"/>
</dbReference>
<name>B8KTT4_9GAMM</name>
<dbReference type="Gene3D" id="2.40.170.20">
    <property type="entry name" value="TonB-dependent receptor, beta-barrel domain"/>
    <property type="match status" value="2"/>
</dbReference>
<keyword evidence="12" id="KW-0732">Signal</keyword>
<keyword evidence="5" id="KW-0812">Transmembrane</keyword>
<evidence type="ECO:0000256" key="11">
    <source>
        <dbReference type="RuleBase" id="RU003357"/>
    </source>
</evidence>
<evidence type="ECO:0000256" key="6">
    <source>
        <dbReference type="ARBA" id="ARBA00023004"/>
    </source>
</evidence>
<evidence type="ECO:0000256" key="3">
    <source>
        <dbReference type="ARBA" id="ARBA00022452"/>
    </source>
</evidence>
<keyword evidence="4" id="KW-0410">Iron transport</keyword>
<dbReference type="PANTHER" id="PTHR32552">
    <property type="entry name" value="FERRICHROME IRON RECEPTOR-RELATED"/>
    <property type="match status" value="1"/>
</dbReference>
<comment type="subcellular location">
    <subcellularLocation>
        <location evidence="1">Cell outer membrane</location>
        <topology evidence="1">Multi-pass membrane protein</topology>
    </subcellularLocation>
</comment>
<feature type="chain" id="PRO_5002875969" description="TonB-dependent receptor" evidence="12">
    <location>
        <begin position="32"/>
        <end position="843"/>
    </location>
</feature>
<dbReference type="STRING" id="565045.NOR51B_558"/>
<dbReference type="eggNOG" id="COG4773">
    <property type="taxonomic scope" value="Bacteria"/>
</dbReference>
<evidence type="ECO:0008006" key="17">
    <source>
        <dbReference type="Google" id="ProtNLM"/>
    </source>
</evidence>
<dbReference type="GO" id="GO:0009279">
    <property type="term" value="C:cell outer membrane"/>
    <property type="evidence" value="ECO:0007669"/>
    <property type="project" value="UniProtKB-SubCell"/>
</dbReference>
<evidence type="ECO:0000259" key="13">
    <source>
        <dbReference type="Pfam" id="PF00593"/>
    </source>
</evidence>
<keyword evidence="6" id="KW-0408">Iron</keyword>
<evidence type="ECO:0000256" key="2">
    <source>
        <dbReference type="ARBA" id="ARBA00022448"/>
    </source>
</evidence>
<organism evidence="15 16">
    <name type="scientific">Luminiphilus syltensis NOR5-1B</name>
    <dbReference type="NCBI Taxonomy" id="565045"/>
    <lineage>
        <taxon>Bacteria</taxon>
        <taxon>Pseudomonadati</taxon>
        <taxon>Pseudomonadota</taxon>
        <taxon>Gammaproteobacteria</taxon>
        <taxon>Cellvibrionales</taxon>
        <taxon>Halieaceae</taxon>
        <taxon>Luminiphilus</taxon>
    </lineage>
</organism>
<keyword evidence="8 11" id="KW-0798">TonB box</keyword>
<dbReference type="Pfam" id="PF07715">
    <property type="entry name" value="Plug"/>
    <property type="match status" value="1"/>
</dbReference>
<keyword evidence="9 11" id="KW-0472">Membrane</keyword>
<protein>
    <recommendedName>
        <fullName evidence="17">TonB-dependent receptor</fullName>
    </recommendedName>
</protein>
<evidence type="ECO:0000256" key="5">
    <source>
        <dbReference type="ARBA" id="ARBA00022692"/>
    </source>
</evidence>
<dbReference type="AlphaFoldDB" id="B8KTT4"/>
<dbReference type="Pfam" id="PF00593">
    <property type="entry name" value="TonB_dep_Rec_b-barrel"/>
    <property type="match status" value="1"/>
</dbReference>
<dbReference type="GO" id="GO:0006826">
    <property type="term" value="P:iron ion transport"/>
    <property type="evidence" value="ECO:0007669"/>
    <property type="project" value="UniProtKB-KW"/>
</dbReference>
<reference evidence="16" key="1">
    <citation type="journal article" date="2013" name="BMC Microbiol.">
        <title>Taxonomy and evolution of bacteriochlorophyll a-containing members of the OM60/NOR5 clade of marine gammaproteobacteria: description of Luminiphilus syltensis gen. nov., sp. nov., reclassification of Haliea rubra as Pseudohaliea rubra gen. nov., comb. nov., and emendation of Chromatocurvus halotolerans.</title>
        <authorList>
            <person name="Spring S."/>
            <person name="Riedel T."/>
            <person name="Sproer C."/>
            <person name="Yan S."/>
            <person name="Harder J."/>
            <person name="Fuchs B.M."/>
        </authorList>
    </citation>
    <scope>NUCLEOTIDE SEQUENCE [LARGE SCALE GENOMIC DNA]</scope>
    <source>
        <strain evidence="16">NOR51-B</strain>
    </source>
</reference>
<dbReference type="InterPro" id="IPR039426">
    <property type="entry name" value="TonB-dep_rcpt-like"/>
</dbReference>
<dbReference type="InterPro" id="IPR012910">
    <property type="entry name" value="Plug_dom"/>
</dbReference>
<dbReference type="PANTHER" id="PTHR32552:SF81">
    <property type="entry name" value="TONB-DEPENDENT OUTER MEMBRANE RECEPTOR"/>
    <property type="match status" value="1"/>
</dbReference>
<dbReference type="InterPro" id="IPR000531">
    <property type="entry name" value="Beta-barrel_TonB"/>
</dbReference>
<dbReference type="Proteomes" id="UP000004699">
    <property type="component" value="Unassembled WGS sequence"/>
</dbReference>
<feature type="signal peptide" evidence="12">
    <location>
        <begin position="1"/>
        <end position="31"/>
    </location>
</feature>
<dbReference type="EMBL" id="DS999411">
    <property type="protein sequence ID" value="EED34620.1"/>
    <property type="molecule type" value="Genomic_DNA"/>
</dbReference>
<keyword evidence="2" id="KW-0813">Transport</keyword>
<gene>
    <name evidence="15" type="ORF">NOR51B_558</name>
</gene>
<evidence type="ECO:0000256" key="4">
    <source>
        <dbReference type="ARBA" id="ARBA00022496"/>
    </source>
</evidence>
<evidence type="ECO:0000256" key="9">
    <source>
        <dbReference type="ARBA" id="ARBA00023136"/>
    </source>
</evidence>
<comment type="similarity">
    <text evidence="11">Belongs to the TonB-dependent receptor family.</text>
</comment>
<sequence length="843" mass="92080">MPSSFRFAKVPIASALTAALGSTLATSGAVAQTEQKARLEEVVVTARKRSESALDIPISVQALGGEMLKDFRLRNVAEIARFVPELTTRDIGAGQTDIIFRGASTGFSYTTQSTTSLYLDEVSLTTQGEQPYVYAVDMARAEALAGPQGTLYGADSQAGTLRMITNAPDPSGFEVIVDGMLRDGSEGEESYDGSVVVNLPLIEDTLTLRVVGYTSKDGGFVDNVFGRTTLDRKAEAIYGRSPSGWGTLDNADVVEDDINDFRVDGFRAALRWDVNENWTATGMYMNQSSDAGSYNFTDDYAGDLATVLYNEEFFDIEYDVASLVIEGDLGFAQLVSATGYYDQSGEFFQDQTTYVRAYAAYYCFEADPSYVYFTAPNGEAVYFGGYCGAPTVEGDFFNAGKQFNGADRFVQELRLSGDSDRLEWIVGGFYEESSAFYEEFFGGVTGNENGRGVTEDLYQDSISLAYAEFFTGPLPDSTVPFYAKQVVDFEQWAVFGELTYNITDKLDVTVGGRYFDRESTFNYNEEALAEGVPDSAPLVGETQSDQEFAPKIGLSYDLTDTSMIYGLRSVGFRPGGVNRFRGVPAFGETYDPDEMINWEVGYKGTIGGNLNVQAAAFLMDWEGYQFSAVDPAVGPCPDGGSIPGVCGQPYQFNVSNAGDASITGITLHFDWGVTDNLTLGLNGTWIEAETDTAVDFEDDGEVDIPKGAKLPNAADVSGSAWATYRFPVNRLKAEGFVHLQWSYSDERLSQIAESPIEDITNSFPQFTMPAYDIGDLSVGLEGSSWEASIFVNNITDERANLGHRNLGGWSQYNAEDGRDHVAPYYTNRPREFGVRVVKRWGGG</sequence>
<feature type="domain" description="TonB-dependent receptor plug" evidence="14">
    <location>
        <begin position="54"/>
        <end position="160"/>
    </location>
</feature>
<dbReference type="RefSeq" id="WP_009019368.1">
    <property type="nucleotide sequence ID" value="NZ_DS999411.1"/>
</dbReference>